<reference evidence="2" key="1">
    <citation type="submission" date="2016-05" db="EMBL/GenBank/DDBJ databases">
        <title>A hospital outbreak of KPC-producing Enterobacteriaceae traced by genetic and structural insights on blaKPC plasmids.</title>
        <authorList>
            <person name="Kim J.O."/>
            <person name="Yoon E.-J."/>
            <person name="Jeong S.H."/>
        </authorList>
    </citation>
    <scope>NUCLEOTIDE SEQUENCE</scope>
    <source>
        <strain evidence="2">Kp46</strain>
        <plasmid evidence="2">pKPC_Kp46</plasmid>
    </source>
</reference>
<proteinExistence type="predicted"/>
<accession>A0A1P8KIB1</accession>
<evidence type="ECO:0000256" key="1">
    <source>
        <dbReference type="SAM" id="MobiDB-lite"/>
    </source>
</evidence>
<dbReference type="EMBL" id="KX348146">
    <property type="protein sequence ID" value="APW49425.1"/>
    <property type="molecule type" value="Genomic_DNA"/>
</dbReference>
<protein>
    <submittedName>
        <fullName evidence="2">Uncharacterized protein</fullName>
    </submittedName>
</protein>
<evidence type="ECO:0000313" key="2">
    <source>
        <dbReference type="EMBL" id="APW49425.1"/>
    </source>
</evidence>
<dbReference type="AlphaFoldDB" id="A0A1P8KIB1"/>
<name>A0A1P8KIB1_KLEPN</name>
<sequence>MDDVHRDHRQQNENNECQHRQNAEKLNRKYQRKDVQEQQKDVHLLWNASFHVPGIENLRVREVRISLLVSSSLFILHR</sequence>
<organism evidence="2">
    <name type="scientific">Klebsiella pneumoniae</name>
    <dbReference type="NCBI Taxonomy" id="573"/>
    <lineage>
        <taxon>Bacteria</taxon>
        <taxon>Pseudomonadati</taxon>
        <taxon>Pseudomonadota</taxon>
        <taxon>Gammaproteobacteria</taxon>
        <taxon>Enterobacterales</taxon>
        <taxon>Enterobacteriaceae</taxon>
        <taxon>Klebsiella/Raoultella group</taxon>
        <taxon>Klebsiella</taxon>
        <taxon>Klebsiella pneumoniae complex</taxon>
    </lineage>
</organism>
<geneLocation type="plasmid" evidence="2">
    <name>pKPC_Kp46</name>
</geneLocation>
<keyword evidence="2" id="KW-0614">Plasmid</keyword>
<feature type="region of interest" description="Disordered" evidence="1">
    <location>
        <begin position="1"/>
        <end position="33"/>
    </location>
</feature>